<name>A0A6G1JKI8_9PLEO</name>
<dbReference type="Proteomes" id="UP000799291">
    <property type="component" value="Unassembled WGS sequence"/>
</dbReference>
<accession>A0A6G1JKI8</accession>
<feature type="region of interest" description="Disordered" evidence="1">
    <location>
        <begin position="94"/>
        <end position="133"/>
    </location>
</feature>
<sequence>MASASTKPDQASYTAESPKIYKIATNPDTVIVLTRPLVDFAVWPKKTEKAQLGNGAKTVPAAVGRPSKCHPHEIQSSLFSEGRPGFSSVLAEAHPKMGASDAGRATSSESTDAGAALDGPQGTEDSSASANEIPKDTIHYHVSSQHLIQASPYFF</sequence>
<evidence type="ECO:0000313" key="3">
    <source>
        <dbReference type="Proteomes" id="UP000799291"/>
    </source>
</evidence>
<evidence type="ECO:0000313" key="2">
    <source>
        <dbReference type="EMBL" id="KAF2690669.1"/>
    </source>
</evidence>
<protein>
    <submittedName>
        <fullName evidence="2">Uncharacterized protein</fullName>
    </submittedName>
</protein>
<reference evidence="2" key="1">
    <citation type="journal article" date="2020" name="Stud. Mycol.">
        <title>101 Dothideomycetes genomes: a test case for predicting lifestyles and emergence of pathogens.</title>
        <authorList>
            <person name="Haridas S."/>
            <person name="Albert R."/>
            <person name="Binder M."/>
            <person name="Bloem J."/>
            <person name="Labutti K."/>
            <person name="Salamov A."/>
            <person name="Andreopoulos B."/>
            <person name="Baker S."/>
            <person name="Barry K."/>
            <person name="Bills G."/>
            <person name="Bluhm B."/>
            <person name="Cannon C."/>
            <person name="Castanera R."/>
            <person name="Culley D."/>
            <person name="Daum C."/>
            <person name="Ezra D."/>
            <person name="Gonzalez J."/>
            <person name="Henrissat B."/>
            <person name="Kuo A."/>
            <person name="Liang C."/>
            <person name="Lipzen A."/>
            <person name="Lutzoni F."/>
            <person name="Magnuson J."/>
            <person name="Mondo S."/>
            <person name="Nolan M."/>
            <person name="Ohm R."/>
            <person name="Pangilinan J."/>
            <person name="Park H.-J."/>
            <person name="Ramirez L."/>
            <person name="Alfaro M."/>
            <person name="Sun H."/>
            <person name="Tritt A."/>
            <person name="Yoshinaga Y."/>
            <person name="Zwiers L.-H."/>
            <person name="Turgeon B."/>
            <person name="Goodwin S."/>
            <person name="Spatafora J."/>
            <person name="Crous P."/>
            <person name="Grigoriev I."/>
        </authorList>
    </citation>
    <scope>NUCLEOTIDE SEQUENCE</scope>
    <source>
        <strain evidence="2">CBS 122367</strain>
    </source>
</reference>
<dbReference type="AlphaFoldDB" id="A0A6G1JKI8"/>
<gene>
    <name evidence="2" type="ORF">K458DRAFT_398674</name>
</gene>
<dbReference type="EMBL" id="MU005570">
    <property type="protein sequence ID" value="KAF2690669.1"/>
    <property type="molecule type" value="Genomic_DNA"/>
</dbReference>
<evidence type="ECO:0000256" key="1">
    <source>
        <dbReference type="SAM" id="MobiDB-lite"/>
    </source>
</evidence>
<organism evidence="2 3">
    <name type="scientific">Lentithecium fluviatile CBS 122367</name>
    <dbReference type="NCBI Taxonomy" id="1168545"/>
    <lineage>
        <taxon>Eukaryota</taxon>
        <taxon>Fungi</taxon>
        <taxon>Dikarya</taxon>
        <taxon>Ascomycota</taxon>
        <taxon>Pezizomycotina</taxon>
        <taxon>Dothideomycetes</taxon>
        <taxon>Pleosporomycetidae</taxon>
        <taxon>Pleosporales</taxon>
        <taxon>Massarineae</taxon>
        <taxon>Lentitheciaceae</taxon>
        <taxon>Lentithecium</taxon>
    </lineage>
</organism>
<feature type="region of interest" description="Disordered" evidence="1">
    <location>
        <begin position="49"/>
        <end position="70"/>
    </location>
</feature>
<proteinExistence type="predicted"/>
<keyword evidence="3" id="KW-1185">Reference proteome</keyword>